<name>A0ABR3QGJ6_9TREE</name>
<dbReference type="Pfam" id="PF03328">
    <property type="entry name" value="HpcH_HpaI"/>
    <property type="match status" value="1"/>
</dbReference>
<evidence type="ECO:0000313" key="5">
    <source>
        <dbReference type="EMBL" id="KAL1413831.1"/>
    </source>
</evidence>
<dbReference type="Gene3D" id="3.20.20.60">
    <property type="entry name" value="Phosphoenolpyruvate-binding domains"/>
    <property type="match status" value="1"/>
</dbReference>
<dbReference type="SUPFAM" id="SSF51621">
    <property type="entry name" value="Phosphoenolpyruvate/pyruvate domain"/>
    <property type="match status" value="1"/>
</dbReference>
<dbReference type="InterPro" id="IPR015813">
    <property type="entry name" value="Pyrv/PenolPyrv_kinase-like_dom"/>
</dbReference>
<dbReference type="PANTHER" id="PTHR30502:SF0">
    <property type="entry name" value="PHOSPHOENOLPYRUVATE CARBOXYLASE FAMILY PROTEIN"/>
    <property type="match status" value="1"/>
</dbReference>
<sequence length="301" mass="32410">MSPTAITEQPATNGKAKVADPLLALDKVLPVLSRNPLKDRMQAGNFSPCYYIQMVSSPEVLNLAKLAGYHATVLNLEHHKTGIETASDICLAALNRGIAPICIVPSLQNDWISRLLDNGAQGIIVPRVGTADMAKEMVRFGKHRPLGERPLAFSPQLQFQIPDFKQAQEAQNLTSIIAPMIETVEGLSNVEEIAAVHGLDAIFVGVHDLSDDMGIGGEFSNPLIYDALSKICRAAAANGLYVGFGGLEWRPDLIGRLRKDFGSTVAFGIAGRDGVFLLNGMREVVKRFQDVEAGIDVPALA</sequence>
<evidence type="ECO:0000256" key="2">
    <source>
        <dbReference type="ARBA" id="ARBA00022723"/>
    </source>
</evidence>
<evidence type="ECO:0000259" key="4">
    <source>
        <dbReference type="Pfam" id="PF03328"/>
    </source>
</evidence>
<dbReference type="EMBL" id="JBBXJM010000001">
    <property type="protein sequence ID" value="KAL1413831.1"/>
    <property type="molecule type" value="Genomic_DNA"/>
</dbReference>
<comment type="caution">
    <text evidence="5">The sequence shown here is derived from an EMBL/GenBank/DDBJ whole genome shotgun (WGS) entry which is preliminary data.</text>
</comment>
<dbReference type="InterPro" id="IPR005000">
    <property type="entry name" value="Aldolase/citrate-lyase_domain"/>
</dbReference>
<evidence type="ECO:0000256" key="1">
    <source>
        <dbReference type="ARBA" id="ARBA00005568"/>
    </source>
</evidence>
<dbReference type="GeneID" id="95982658"/>
<keyword evidence="2" id="KW-0479">Metal-binding</keyword>
<proteinExistence type="inferred from homology"/>
<accession>A0ABR3QGJ6</accession>
<protein>
    <recommendedName>
        <fullName evidence="4">HpcH/HpaI aldolase/citrate lyase domain-containing protein</fullName>
    </recommendedName>
</protein>
<keyword evidence="3" id="KW-0456">Lyase</keyword>
<evidence type="ECO:0000256" key="3">
    <source>
        <dbReference type="ARBA" id="ARBA00023239"/>
    </source>
</evidence>
<evidence type="ECO:0000313" key="6">
    <source>
        <dbReference type="Proteomes" id="UP001565368"/>
    </source>
</evidence>
<dbReference type="Proteomes" id="UP001565368">
    <property type="component" value="Unassembled WGS sequence"/>
</dbReference>
<dbReference type="RefSeq" id="XP_069213775.1">
    <property type="nucleotide sequence ID" value="XM_069350231.1"/>
</dbReference>
<feature type="domain" description="HpcH/HpaI aldolase/citrate lyase" evidence="4">
    <location>
        <begin position="56"/>
        <end position="268"/>
    </location>
</feature>
<reference evidence="5 6" key="1">
    <citation type="submission" date="2023-08" db="EMBL/GenBank/DDBJ databases">
        <title>Annotated Genome Sequence of Vanrija albida AlHP1.</title>
        <authorList>
            <person name="Herzog R."/>
        </authorList>
    </citation>
    <scope>NUCLEOTIDE SEQUENCE [LARGE SCALE GENOMIC DNA]</scope>
    <source>
        <strain evidence="5 6">AlHP1</strain>
    </source>
</reference>
<organism evidence="5 6">
    <name type="scientific">Vanrija albida</name>
    <dbReference type="NCBI Taxonomy" id="181172"/>
    <lineage>
        <taxon>Eukaryota</taxon>
        <taxon>Fungi</taxon>
        <taxon>Dikarya</taxon>
        <taxon>Basidiomycota</taxon>
        <taxon>Agaricomycotina</taxon>
        <taxon>Tremellomycetes</taxon>
        <taxon>Trichosporonales</taxon>
        <taxon>Trichosporonaceae</taxon>
        <taxon>Vanrija</taxon>
    </lineage>
</organism>
<keyword evidence="6" id="KW-1185">Reference proteome</keyword>
<dbReference type="PANTHER" id="PTHR30502">
    <property type="entry name" value="2-KETO-3-DEOXY-L-RHAMNONATE ALDOLASE"/>
    <property type="match status" value="1"/>
</dbReference>
<comment type="similarity">
    <text evidence="1">Belongs to the HpcH/HpaI aldolase family.</text>
</comment>
<gene>
    <name evidence="5" type="ORF">Q8F55_001615</name>
</gene>
<dbReference type="InterPro" id="IPR040442">
    <property type="entry name" value="Pyrv_kinase-like_dom_sf"/>
</dbReference>
<dbReference type="InterPro" id="IPR050251">
    <property type="entry name" value="HpcH-HpaI_aldolase"/>
</dbReference>